<sequence length="695" mass="76327">MALTATAQSALPTWDETIVPTLRKRLESESRIIAKRLSVASFSSADDSPRSNAPSNSGHILRDRTPSPFYSAKHQKTSAIPQPSSQQLRTPSEVPRANGTSLHNPPYPYTRARTVSQPYLYNSSPPNPYANGHPLSTTDSSRPTSPRASDVKPTRIPMVSRTRTTSTSSHAYSVAARTESRNGVLPHHISTPDTYPDLRTVNETDPALSNATVRRQRSNIMNEPAPFGTSSISSSVLSKQSHHDPLFAPPRPSNESEERPFEHWYRGDVHRNGGVGELRVGKRMEMLRIANFGHDIKTNTQRFAPRDFSAALEYSRRRKRADSVSGLGERESLYLDEQRAQEADMVLDESPPTDIDGDPDTDPEDNYDAYADAEDFTRNLTFSASTPGLIRSSAENTRSDVLAHQPTSTEIPPTRIPVARAASEPLRANTSTDTTRSSETLIPSSRPSIASSRQPTSSRSQNQSPNQPSSNKRRAKSPSSPSPSSTPKKSKTKAKMPPPAARRKEDNRVSVASYPTPEGDGMVDAIPTWTQPVQKSGTWDEVVLPVVARKKGLDGQYEQADGSPRPKPPDPIAPAPGTFGFDYSKYRAPRREETPMDEFGHLPDTSLEMSSSVPASVPPAPSPIPEEPETPIRRPDRRKVVARPPNSPAPFSQYRHTQIPTINVTRPSTDLEPAKQVAHRDEEDANAGCCKCVVM</sequence>
<feature type="region of interest" description="Disordered" evidence="1">
    <location>
        <begin position="40"/>
        <end position="155"/>
    </location>
</feature>
<protein>
    <submittedName>
        <fullName evidence="2">Uncharacterized protein</fullName>
    </submittedName>
</protein>
<evidence type="ECO:0000256" key="1">
    <source>
        <dbReference type="SAM" id="MobiDB-lite"/>
    </source>
</evidence>
<dbReference type="STRING" id="1314800.A0A1B7N790"/>
<proteinExistence type="predicted"/>
<gene>
    <name evidence="2" type="ORF">K503DRAFT_736948</name>
</gene>
<feature type="compositionally biased region" description="Basic and acidic residues" evidence="1">
    <location>
        <begin position="589"/>
        <end position="601"/>
    </location>
</feature>
<organism evidence="2 3">
    <name type="scientific">Rhizopogon vinicolor AM-OR11-026</name>
    <dbReference type="NCBI Taxonomy" id="1314800"/>
    <lineage>
        <taxon>Eukaryota</taxon>
        <taxon>Fungi</taxon>
        <taxon>Dikarya</taxon>
        <taxon>Basidiomycota</taxon>
        <taxon>Agaricomycotina</taxon>
        <taxon>Agaricomycetes</taxon>
        <taxon>Agaricomycetidae</taxon>
        <taxon>Boletales</taxon>
        <taxon>Suillineae</taxon>
        <taxon>Rhizopogonaceae</taxon>
        <taxon>Rhizopogon</taxon>
    </lineage>
</organism>
<keyword evidence="3" id="KW-1185">Reference proteome</keyword>
<feature type="region of interest" description="Disordered" evidence="1">
    <location>
        <begin position="238"/>
        <end position="260"/>
    </location>
</feature>
<feature type="compositionally biased region" description="Polar residues" evidence="1">
    <location>
        <begin position="654"/>
        <end position="668"/>
    </location>
</feature>
<feature type="region of interest" description="Disordered" evidence="1">
    <location>
        <begin position="550"/>
        <end position="685"/>
    </location>
</feature>
<feature type="compositionally biased region" description="Low complexity" evidence="1">
    <location>
        <begin position="477"/>
        <end position="487"/>
    </location>
</feature>
<feature type="region of interest" description="Disordered" evidence="1">
    <location>
        <begin position="344"/>
        <end position="368"/>
    </location>
</feature>
<name>A0A1B7N790_9AGAM</name>
<dbReference type="InParanoid" id="A0A1B7N790"/>
<feature type="compositionally biased region" description="Acidic residues" evidence="1">
    <location>
        <begin position="355"/>
        <end position="368"/>
    </location>
</feature>
<feature type="compositionally biased region" description="Pro residues" evidence="1">
    <location>
        <begin position="565"/>
        <end position="574"/>
    </location>
</feature>
<feature type="compositionally biased region" description="Polar residues" evidence="1">
    <location>
        <begin position="77"/>
        <end position="90"/>
    </location>
</feature>
<dbReference type="EMBL" id="KV448202">
    <property type="protein sequence ID" value="OAX40714.1"/>
    <property type="molecule type" value="Genomic_DNA"/>
</dbReference>
<feature type="compositionally biased region" description="Polar residues" evidence="1">
    <location>
        <begin position="428"/>
        <end position="441"/>
    </location>
</feature>
<evidence type="ECO:0000313" key="3">
    <source>
        <dbReference type="Proteomes" id="UP000092154"/>
    </source>
</evidence>
<feature type="compositionally biased region" description="Low complexity" evidence="1">
    <location>
        <begin position="442"/>
        <end position="470"/>
    </location>
</feature>
<feature type="compositionally biased region" description="Low complexity" evidence="1">
    <location>
        <begin position="136"/>
        <end position="148"/>
    </location>
</feature>
<accession>A0A1B7N790</accession>
<dbReference type="AlphaFoldDB" id="A0A1B7N790"/>
<evidence type="ECO:0000313" key="2">
    <source>
        <dbReference type="EMBL" id="OAX40714.1"/>
    </source>
</evidence>
<feature type="region of interest" description="Disordered" evidence="1">
    <location>
        <begin position="177"/>
        <end position="201"/>
    </location>
</feature>
<dbReference type="Proteomes" id="UP000092154">
    <property type="component" value="Unassembled WGS sequence"/>
</dbReference>
<feature type="compositionally biased region" description="Pro residues" evidence="1">
    <location>
        <begin position="616"/>
        <end position="625"/>
    </location>
</feature>
<feature type="compositionally biased region" description="Polar residues" evidence="1">
    <location>
        <begin position="40"/>
        <end position="58"/>
    </location>
</feature>
<reference evidence="2 3" key="1">
    <citation type="submission" date="2016-06" db="EMBL/GenBank/DDBJ databases">
        <title>Comparative genomics of the ectomycorrhizal sister species Rhizopogon vinicolor and Rhizopogon vesiculosus (Basidiomycota: Boletales) reveals a divergence of the mating type B locus.</title>
        <authorList>
            <consortium name="DOE Joint Genome Institute"/>
            <person name="Mujic A.B."/>
            <person name="Kuo A."/>
            <person name="Tritt A."/>
            <person name="Lipzen A."/>
            <person name="Chen C."/>
            <person name="Johnson J."/>
            <person name="Sharma A."/>
            <person name="Barry K."/>
            <person name="Grigoriev I.V."/>
            <person name="Spatafora J.W."/>
        </authorList>
    </citation>
    <scope>NUCLEOTIDE SEQUENCE [LARGE SCALE GENOMIC DNA]</scope>
    <source>
        <strain evidence="2 3">AM-OR11-026</strain>
    </source>
</reference>
<feature type="region of interest" description="Disordered" evidence="1">
    <location>
        <begin position="389"/>
        <end position="525"/>
    </location>
</feature>
<dbReference type="OrthoDB" id="3363891at2759"/>